<evidence type="ECO:0000313" key="1">
    <source>
        <dbReference type="EMBL" id="MBL6761143.1"/>
    </source>
</evidence>
<comment type="caution">
    <text evidence="1">The sequence shown here is derived from an EMBL/GenBank/DDBJ whole genome shotgun (WGS) entry which is preliminary data.</text>
</comment>
<name>A0A937L636_9PROT</name>
<proteinExistence type="predicted"/>
<sequence>MDIQRLLRPLGLVTGASLVLAFIGLMGDRPVNAVPPPQVLLADYAAHFRDAQKLEVTHGLGLSGVRGLYMSRGAQGWTLDQRWGYPANDELVNETLLALADLKAVEARTAQPDWHRALGLVVPEELGAAVRFRVTDSGGEELASLLLGKEQQSEAEAKQQVENYGPELRQFYVRREDSNQSWLARGRLPRNPEPAAWIDPRLPRHAPDKLRQVRFEGAPDDFAFVRVGEAWSMAGAARWLQRLDTLRPDDVAREDAINFEKARRFTLIYADGVSIRFENIGAATVIWSRMRITAKPTASAETKALADRLNARYEGWALRYDAARTPVLMPAKRDLES</sequence>
<reference evidence="1" key="1">
    <citation type="submission" date="2020-10" db="EMBL/GenBank/DDBJ databases">
        <title>Microbiome of the Black Sea water column analyzed by genome centric metagenomics.</title>
        <authorList>
            <person name="Cabello-Yeves P.J."/>
            <person name="Callieri C."/>
            <person name="Picazo A."/>
            <person name="Mehrshad M."/>
            <person name="Haro-Moreno J.M."/>
            <person name="Roda-Garcia J."/>
            <person name="Dzembekova N."/>
            <person name="Slabakova V."/>
            <person name="Slabakova N."/>
            <person name="Moncheva S."/>
            <person name="Rodriguez-Valera F."/>
        </authorList>
    </citation>
    <scope>NUCLEOTIDE SEQUENCE</scope>
    <source>
        <strain evidence="1">BS307-5m-G5</strain>
    </source>
</reference>
<accession>A0A937L636</accession>
<dbReference type="Proteomes" id="UP000785783">
    <property type="component" value="Unassembled WGS sequence"/>
</dbReference>
<dbReference type="AlphaFoldDB" id="A0A937L636"/>
<evidence type="ECO:0000313" key="2">
    <source>
        <dbReference type="Proteomes" id="UP000785783"/>
    </source>
</evidence>
<dbReference type="EMBL" id="JADHOK010000002">
    <property type="protein sequence ID" value="MBL6761143.1"/>
    <property type="molecule type" value="Genomic_DNA"/>
</dbReference>
<organism evidence="1 2">
    <name type="scientific">PS1 clade bacterium</name>
    <dbReference type="NCBI Taxonomy" id="2175152"/>
    <lineage>
        <taxon>Bacteria</taxon>
        <taxon>Pseudomonadati</taxon>
        <taxon>Pseudomonadota</taxon>
        <taxon>Alphaproteobacteria</taxon>
        <taxon>PS1 clade</taxon>
    </lineage>
</organism>
<gene>
    <name evidence="1" type="ORF">ISQ19_00425</name>
</gene>
<protein>
    <submittedName>
        <fullName evidence="1">DUF4340 domain-containing protein</fullName>
    </submittedName>
</protein>